<dbReference type="InterPro" id="IPR051036">
    <property type="entry name" value="SIGLEC"/>
</dbReference>
<dbReference type="PANTHER" id="PTHR12035">
    <property type="entry name" value="SIALIC ACID BINDING IMMUNOGLOBULIN-LIKE LECTIN"/>
    <property type="match status" value="1"/>
</dbReference>
<evidence type="ECO:0000256" key="5">
    <source>
        <dbReference type="SAM" id="Phobius"/>
    </source>
</evidence>
<dbReference type="Gene3D" id="2.60.40.10">
    <property type="entry name" value="Immunoglobulins"/>
    <property type="match status" value="1"/>
</dbReference>
<proteinExistence type="predicted"/>
<dbReference type="EMBL" id="JAUPFM010000008">
    <property type="protein sequence ID" value="KAK2844406.1"/>
    <property type="molecule type" value="Genomic_DNA"/>
</dbReference>
<evidence type="ECO:0000313" key="9">
    <source>
        <dbReference type="Proteomes" id="UP001187415"/>
    </source>
</evidence>
<dbReference type="GO" id="GO:0033691">
    <property type="term" value="F:sialic acid binding"/>
    <property type="evidence" value="ECO:0007669"/>
    <property type="project" value="TreeGrafter"/>
</dbReference>
<feature type="signal peptide" evidence="6">
    <location>
        <begin position="1"/>
        <end position="24"/>
    </location>
</feature>
<evidence type="ECO:0000256" key="3">
    <source>
        <dbReference type="ARBA" id="ARBA00022989"/>
    </source>
</evidence>
<accession>A0AA88SNS4</accession>
<feature type="transmembrane region" description="Helical" evidence="5">
    <location>
        <begin position="157"/>
        <end position="182"/>
    </location>
</feature>
<dbReference type="AlphaFoldDB" id="A0AA88SNS4"/>
<evidence type="ECO:0000256" key="4">
    <source>
        <dbReference type="ARBA" id="ARBA00023136"/>
    </source>
</evidence>
<name>A0AA88SNS4_CHASR</name>
<comment type="caution">
    <text evidence="8">The sequence shown here is derived from an EMBL/GenBank/DDBJ whole genome shotgun (WGS) entry which is preliminary data.</text>
</comment>
<keyword evidence="2 5" id="KW-0812">Transmembrane</keyword>
<reference evidence="8" key="1">
    <citation type="submission" date="2023-07" db="EMBL/GenBank/DDBJ databases">
        <title>Chromosome-level Genome Assembly of Striped Snakehead (Channa striata).</title>
        <authorList>
            <person name="Liu H."/>
        </authorList>
    </citation>
    <scope>NUCLEOTIDE SEQUENCE</scope>
    <source>
        <strain evidence="8">Gz</strain>
        <tissue evidence="8">Muscle</tissue>
    </source>
</reference>
<evidence type="ECO:0000256" key="6">
    <source>
        <dbReference type="SAM" id="SignalP"/>
    </source>
</evidence>
<evidence type="ECO:0000313" key="8">
    <source>
        <dbReference type="EMBL" id="KAK2844406.1"/>
    </source>
</evidence>
<keyword evidence="6" id="KW-0732">Signal</keyword>
<gene>
    <name evidence="8" type="ORF">Q5P01_011065</name>
</gene>
<dbReference type="InterPro" id="IPR013783">
    <property type="entry name" value="Ig-like_fold"/>
</dbReference>
<dbReference type="PANTHER" id="PTHR12035:SF125">
    <property type="entry name" value="SIALIC ACID-BINDING IG-LIKE LECTIN 5"/>
    <property type="match status" value="1"/>
</dbReference>
<evidence type="ECO:0000256" key="1">
    <source>
        <dbReference type="ARBA" id="ARBA00004167"/>
    </source>
</evidence>
<evidence type="ECO:0000259" key="7">
    <source>
        <dbReference type="PROSITE" id="PS50835"/>
    </source>
</evidence>
<dbReference type="InterPro" id="IPR036179">
    <property type="entry name" value="Ig-like_dom_sf"/>
</dbReference>
<keyword evidence="3 5" id="KW-1133">Transmembrane helix</keyword>
<dbReference type="Pfam" id="PF07686">
    <property type="entry name" value="V-set"/>
    <property type="match status" value="1"/>
</dbReference>
<dbReference type="InterPro" id="IPR013106">
    <property type="entry name" value="Ig_V-set"/>
</dbReference>
<feature type="chain" id="PRO_5041700138" description="Ig-like domain-containing protein" evidence="6">
    <location>
        <begin position="25"/>
        <end position="262"/>
    </location>
</feature>
<dbReference type="SUPFAM" id="SSF48726">
    <property type="entry name" value="Immunoglobulin"/>
    <property type="match status" value="1"/>
</dbReference>
<keyword evidence="4 5" id="KW-0472">Membrane</keyword>
<sequence>MSELEQMKLLTLGFMLILASKGQCWNISVPEHINATLGSDVTIDCTFTCPKEYNMENVKVYWKKIGKNIEIDEKEKNPFIYHTNKALVLEEYRHRTQLIGSATKGNCSLLILNVRENESGLYVRLDTGGKDKKYSFMKYSVSIFVSGVNETQPERHIYVAISVPVAVLVISIVIFIGIFCFVKHRRSHSLTRDESGYYANFTRPSLNQAKSEISSIKYEKTQMPQPKIIDEPVYINTEDATGRMDQRMELTETIYANVDYLK</sequence>
<dbReference type="GO" id="GO:0005886">
    <property type="term" value="C:plasma membrane"/>
    <property type="evidence" value="ECO:0007669"/>
    <property type="project" value="TreeGrafter"/>
</dbReference>
<dbReference type="InterPro" id="IPR007110">
    <property type="entry name" value="Ig-like_dom"/>
</dbReference>
<keyword evidence="9" id="KW-1185">Reference proteome</keyword>
<organism evidence="8 9">
    <name type="scientific">Channa striata</name>
    <name type="common">Snakehead murrel</name>
    <name type="synonym">Ophicephalus striatus</name>
    <dbReference type="NCBI Taxonomy" id="64152"/>
    <lineage>
        <taxon>Eukaryota</taxon>
        <taxon>Metazoa</taxon>
        <taxon>Chordata</taxon>
        <taxon>Craniata</taxon>
        <taxon>Vertebrata</taxon>
        <taxon>Euteleostomi</taxon>
        <taxon>Actinopterygii</taxon>
        <taxon>Neopterygii</taxon>
        <taxon>Teleostei</taxon>
        <taxon>Neoteleostei</taxon>
        <taxon>Acanthomorphata</taxon>
        <taxon>Anabantaria</taxon>
        <taxon>Anabantiformes</taxon>
        <taxon>Channoidei</taxon>
        <taxon>Channidae</taxon>
        <taxon>Channa</taxon>
    </lineage>
</organism>
<protein>
    <recommendedName>
        <fullName evidence="7">Ig-like domain-containing protein</fullName>
    </recommendedName>
</protein>
<feature type="domain" description="Ig-like" evidence="7">
    <location>
        <begin position="38"/>
        <end position="122"/>
    </location>
</feature>
<dbReference type="GO" id="GO:0007155">
    <property type="term" value="P:cell adhesion"/>
    <property type="evidence" value="ECO:0007669"/>
    <property type="project" value="TreeGrafter"/>
</dbReference>
<dbReference type="PROSITE" id="PS50835">
    <property type="entry name" value="IG_LIKE"/>
    <property type="match status" value="1"/>
</dbReference>
<dbReference type="Proteomes" id="UP001187415">
    <property type="component" value="Unassembled WGS sequence"/>
</dbReference>
<evidence type="ECO:0000256" key="2">
    <source>
        <dbReference type="ARBA" id="ARBA00022692"/>
    </source>
</evidence>
<comment type="subcellular location">
    <subcellularLocation>
        <location evidence="1">Membrane</location>
        <topology evidence="1">Single-pass membrane protein</topology>
    </subcellularLocation>
</comment>